<dbReference type="OrthoDB" id="9869467at2"/>
<proteinExistence type="predicted"/>
<protein>
    <submittedName>
        <fullName evidence="1">Uncharacterized protein</fullName>
    </submittedName>
</protein>
<dbReference type="Proteomes" id="UP000251402">
    <property type="component" value="Chromosome"/>
</dbReference>
<dbReference type="KEGG" id="mrub:DEO27_007940"/>
<dbReference type="EMBL" id="CP043450">
    <property type="protein sequence ID" value="QEM09954.1"/>
    <property type="molecule type" value="Genomic_DNA"/>
</dbReference>
<keyword evidence="2" id="KW-1185">Reference proteome</keyword>
<organism evidence="1 2">
    <name type="scientific">Mucilaginibacter rubeus</name>
    <dbReference type="NCBI Taxonomy" id="2027860"/>
    <lineage>
        <taxon>Bacteria</taxon>
        <taxon>Pseudomonadati</taxon>
        <taxon>Bacteroidota</taxon>
        <taxon>Sphingobacteriia</taxon>
        <taxon>Sphingobacteriales</taxon>
        <taxon>Sphingobacteriaceae</taxon>
        <taxon>Mucilaginibacter</taxon>
    </lineage>
</organism>
<sequence length="88" mass="10202">MLLQATFQHQKHEFEVTTLVDHNELYFLIREGSEIILARRENSHTWSYTGSSNITDPVVRAVLEKIEHTSAYMLLDRVTDIEQLKTAA</sequence>
<reference evidence="1" key="1">
    <citation type="submission" date="2019-08" db="EMBL/GenBank/DDBJ databases">
        <title>Comparative genome analysis confer to the adaptation heavy metal polluted environment.</title>
        <authorList>
            <person name="Li Y."/>
        </authorList>
    </citation>
    <scope>NUCLEOTIDE SEQUENCE [LARGE SCALE GENOMIC DNA]</scope>
    <source>
        <strain evidence="1">P1</strain>
    </source>
</reference>
<gene>
    <name evidence="1" type="ORF">DEO27_007940</name>
</gene>
<evidence type="ECO:0000313" key="1">
    <source>
        <dbReference type="EMBL" id="QEM09954.1"/>
    </source>
</evidence>
<accession>A0A5C1HVV5</accession>
<dbReference type="AlphaFoldDB" id="A0A5C1HVV5"/>
<evidence type="ECO:0000313" key="2">
    <source>
        <dbReference type="Proteomes" id="UP000251402"/>
    </source>
</evidence>
<dbReference type="RefSeq" id="WP_112570270.1">
    <property type="nucleotide sequence ID" value="NZ_CP043450.1"/>
</dbReference>
<name>A0A5C1HVV5_9SPHI</name>